<comment type="caution">
    <text evidence="2">The sequence shown here is derived from an EMBL/GenBank/DDBJ whole genome shotgun (WGS) entry which is preliminary data.</text>
</comment>
<dbReference type="Pfam" id="PF08240">
    <property type="entry name" value="ADH_N"/>
    <property type="match status" value="1"/>
</dbReference>
<dbReference type="GO" id="GO:0016491">
    <property type="term" value="F:oxidoreductase activity"/>
    <property type="evidence" value="ECO:0007669"/>
    <property type="project" value="InterPro"/>
</dbReference>
<dbReference type="CDD" id="cd08276">
    <property type="entry name" value="MDR7"/>
    <property type="match status" value="1"/>
</dbReference>
<gene>
    <name evidence="2" type="ORF">TRAPUB_2407</name>
</gene>
<protein>
    <submittedName>
        <fullName evidence="2">Zinc-type alcohol dehydrogenase-like protein</fullName>
    </submittedName>
</protein>
<evidence type="ECO:0000313" key="2">
    <source>
        <dbReference type="EMBL" id="OJT06743.1"/>
    </source>
</evidence>
<dbReference type="OrthoDB" id="9930022at2759"/>
<dbReference type="AlphaFoldDB" id="A0A1M2VGU6"/>
<dbReference type="InterPro" id="IPR013154">
    <property type="entry name" value="ADH-like_N"/>
</dbReference>
<dbReference type="InterPro" id="IPR036291">
    <property type="entry name" value="NAD(P)-bd_dom_sf"/>
</dbReference>
<dbReference type="PANTHER" id="PTHR45033">
    <property type="match status" value="1"/>
</dbReference>
<dbReference type="SUPFAM" id="SSF51735">
    <property type="entry name" value="NAD(P)-binding Rossmann-fold domains"/>
    <property type="match status" value="1"/>
</dbReference>
<dbReference type="SUPFAM" id="SSF50129">
    <property type="entry name" value="GroES-like"/>
    <property type="match status" value="1"/>
</dbReference>
<proteinExistence type="predicted"/>
<keyword evidence="3" id="KW-1185">Reference proteome</keyword>
<feature type="domain" description="Enoyl reductase (ER)" evidence="1">
    <location>
        <begin position="17"/>
        <end position="345"/>
    </location>
</feature>
<dbReference type="InterPro" id="IPR011032">
    <property type="entry name" value="GroES-like_sf"/>
</dbReference>
<accession>A0A1M2VGU6</accession>
<dbReference type="OMA" id="YKTTPGW"/>
<dbReference type="Gene3D" id="3.90.180.10">
    <property type="entry name" value="Medium-chain alcohol dehydrogenases, catalytic domain"/>
    <property type="match status" value="1"/>
</dbReference>
<dbReference type="SMART" id="SM00829">
    <property type="entry name" value="PKS_ER"/>
    <property type="match status" value="1"/>
</dbReference>
<organism evidence="2 3">
    <name type="scientific">Trametes pubescens</name>
    <name type="common">White-rot fungus</name>
    <dbReference type="NCBI Taxonomy" id="154538"/>
    <lineage>
        <taxon>Eukaryota</taxon>
        <taxon>Fungi</taxon>
        <taxon>Dikarya</taxon>
        <taxon>Basidiomycota</taxon>
        <taxon>Agaricomycotina</taxon>
        <taxon>Agaricomycetes</taxon>
        <taxon>Polyporales</taxon>
        <taxon>Polyporaceae</taxon>
        <taxon>Trametes</taxon>
    </lineage>
</organism>
<dbReference type="InterPro" id="IPR020843">
    <property type="entry name" value="ER"/>
</dbReference>
<dbReference type="EMBL" id="MNAD01001267">
    <property type="protein sequence ID" value="OJT06743.1"/>
    <property type="molecule type" value="Genomic_DNA"/>
</dbReference>
<reference evidence="2 3" key="1">
    <citation type="submission" date="2016-10" db="EMBL/GenBank/DDBJ databases">
        <title>Genome sequence of the basidiomycete white-rot fungus Trametes pubescens.</title>
        <authorList>
            <person name="Makela M.R."/>
            <person name="Granchi Z."/>
            <person name="Peng M."/>
            <person name="De Vries R.P."/>
            <person name="Grigoriev I."/>
            <person name="Riley R."/>
            <person name="Hilden K."/>
        </authorList>
    </citation>
    <scope>NUCLEOTIDE SEQUENCE [LARGE SCALE GENOMIC DNA]</scope>
    <source>
        <strain evidence="2 3">FBCC735</strain>
    </source>
</reference>
<dbReference type="Proteomes" id="UP000184267">
    <property type="component" value="Unassembled WGS sequence"/>
</dbReference>
<evidence type="ECO:0000313" key="3">
    <source>
        <dbReference type="Proteomes" id="UP000184267"/>
    </source>
</evidence>
<evidence type="ECO:0000259" key="1">
    <source>
        <dbReference type="SMART" id="SM00829"/>
    </source>
</evidence>
<dbReference type="STRING" id="154538.A0A1M2VGU6"/>
<dbReference type="Gene3D" id="3.40.50.720">
    <property type="entry name" value="NAD(P)-binding Rossmann-like Domain"/>
    <property type="match status" value="1"/>
</dbReference>
<dbReference type="PANTHER" id="PTHR45033:SF2">
    <property type="entry name" value="ZINC-TYPE ALCOHOL DEHYDROGENASE-LIKE PROTEIN C1773.06C"/>
    <property type="match status" value="1"/>
</dbReference>
<dbReference type="InterPro" id="IPR013149">
    <property type="entry name" value="ADH-like_C"/>
</dbReference>
<sequence>MSIPTKTHEYRLPKADGFHNLTLTSSPIPALKSTEVLVKVHAVSLQYRDLLIARGQYPGAQKDNVVPGGDLAGEIVACGADVAGEVHWAVGDRVCATCMADYVFGDVTPEAMASAFGAPIDGVLTEYKVLPVYALVRVPEHLSYEEASTLPCAAVTAYNALLGSSPGLKGGDTVLIQGTGGVSIFGLQLAVASGATVIVTSSSDEKLKLAKTLGAAHTINYKTTPGWDDEVLKITNGRGVDHILEVGGPGTIIKSVNAIRFGGTISVIGFVAGMGDASALPLLVLGKAAILRGILAGSRDQFEKMNRLITAVKLRPVIDRVYAFEDLREGYERMDSQAHVGKLVVKVSKD</sequence>
<dbReference type="InterPro" id="IPR052711">
    <property type="entry name" value="Zinc_ADH-like"/>
</dbReference>
<dbReference type="Pfam" id="PF00107">
    <property type="entry name" value="ADH_zinc_N"/>
    <property type="match status" value="1"/>
</dbReference>
<name>A0A1M2VGU6_TRAPU</name>